<evidence type="ECO:0000313" key="2">
    <source>
        <dbReference type="Proteomes" id="UP000028839"/>
    </source>
</evidence>
<dbReference type="OrthoDB" id="9807065at2"/>
<gene>
    <name evidence="1" type="ORF">IB75_05110</name>
</gene>
<protein>
    <submittedName>
        <fullName evidence="1">Uncharacterized protein</fullName>
    </submittedName>
</protein>
<dbReference type="HOGENOM" id="CLU_2094258_0_0_6"/>
<dbReference type="AlphaFoldDB" id="A0A0E2Z398"/>
<dbReference type="Proteomes" id="UP000028839">
    <property type="component" value="Unassembled WGS sequence"/>
</dbReference>
<proteinExistence type="predicted"/>
<name>A0A0E2Z398_9GAMM</name>
<evidence type="ECO:0000313" key="1">
    <source>
        <dbReference type="EMBL" id="KFI20004.1"/>
    </source>
</evidence>
<accession>A0A0E2Z398</accession>
<organism evidence="1 2">
    <name type="scientific">Nitrosococcus oceani C-27</name>
    <dbReference type="NCBI Taxonomy" id="314279"/>
    <lineage>
        <taxon>Bacteria</taxon>
        <taxon>Pseudomonadati</taxon>
        <taxon>Pseudomonadota</taxon>
        <taxon>Gammaproteobacteria</taxon>
        <taxon>Chromatiales</taxon>
        <taxon>Chromatiaceae</taxon>
        <taxon>Nitrosococcus</taxon>
    </lineage>
</organism>
<reference evidence="1 2" key="1">
    <citation type="submission" date="2014-07" db="EMBL/GenBank/DDBJ databases">
        <title>Comparative analysis of Nitrosococcus oceani genome inventories of strains from Pacific and Atlantic gyres.</title>
        <authorList>
            <person name="Lim C.K."/>
            <person name="Wang L."/>
            <person name="Sayavedra-Soto L.A."/>
            <person name="Klotz M.G."/>
        </authorList>
    </citation>
    <scope>NUCLEOTIDE SEQUENCE [LARGE SCALE GENOMIC DNA]</scope>
    <source>
        <strain evidence="1 2">C-27</strain>
    </source>
</reference>
<sequence>MDRSAGGHVDRMPGSWRDSGRALSLHTYDLAMNVPGGSSTAYASAPVLTTFLLLINGGGPLVRSVLVTKSYSSMSPAKLYFLFSSPHQEEFSKLKIWKPLPVGFQIYFFCKYLFLH</sequence>
<dbReference type="EMBL" id="JPGN01000029">
    <property type="protein sequence ID" value="KFI20004.1"/>
    <property type="molecule type" value="Genomic_DNA"/>
</dbReference>
<comment type="caution">
    <text evidence="1">The sequence shown here is derived from an EMBL/GenBank/DDBJ whole genome shotgun (WGS) entry which is preliminary data.</text>
</comment>